<evidence type="ECO:0000313" key="1">
    <source>
        <dbReference type="EMBL" id="MDQ0338804.1"/>
    </source>
</evidence>
<reference evidence="1 2" key="1">
    <citation type="submission" date="2023-07" db="EMBL/GenBank/DDBJ databases">
        <title>Genomic Encyclopedia of Type Strains, Phase IV (KMG-IV): sequencing the most valuable type-strain genomes for metagenomic binning, comparative biology and taxonomic classification.</title>
        <authorList>
            <person name="Goeker M."/>
        </authorList>
    </citation>
    <scope>NUCLEOTIDE SEQUENCE [LARGE SCALE GENOMIC DNA]</scope>
    <source>
        <strain evidence="1 2">DSM 17740</strain>
    </source>
</reference>
<accession>A0ABU0CR03</accession>
<organism evidence="1 2">
    <name type="scientific">Caldalkalibacillus uzonensis</name>
    <dbReference type="NCBI Taxonomy" id="353224"/>
    <lineage>
        <taxon>Bacteria</taxon>
        <taxon>Bacillati</taxon>
        <taxon>Bacillota</taxon>
        <taxon>Bacilli</taxon>
        <taxon>Bacillales</taxon>
        <taxon>Bacillaceae</taxon>
        <taxon>Caldalkalibacillus</taxon>
    </lineage>
</organism>
<keyword evidence="2" id="KW-1185">Reference proteome</keyword>
<name>A0ABU0CR03_9BACI</name>
<protein>
    <submittedName>
        <fullName evidence="1">Uncharacterized protein</fullName>
    </submittedName>
</protein>
<dbReference type="EMBL" id="JAUSUQ010000005">
    <property type="protein sequence ID" value="MDQ0338804.1"/>
    <property type="molecule type" value="Genomic_DNA"/>
</dbReference>
<comment type="caution">
    <text evidence="1">The sequence shown here is derived from an EMBL/GenBank/DDBJ whole genome shotgun (WGS) entry which is preliminary data.</text>
</comment>
<evidence type="ECO:0000313" key="2">
    <source>
        <dbReference type="Proteomes" id="UP001232445"/>
    </source>
</evidence>
<dbReference type="Proteomes" id="UP001232445">
    <property type="component" value="Unassembled WGS sequence"/>
</dbReference>
<proteinExistence type="predicted"/>
<gene>
    <name evidence="1" type="ORF">J2S00_001590</name>
</gene>
<sequence length="35" mass="4084">MNRLLPAHDLSTMNKQVTTHHDGSFDRTGYLYSYI</sequence>